<keyword evidence="2" id="KW-1185">Reference proteome</keyword>
<gene>
    <name evidence="1" type="ORF">POL25_33920</name>
</gene>
<dbReference type="RefSeq" id="WP_272090452.1">
    <property type="nucleotide sequence ID" value="NZ_JAQNDL010000003.1"/>
</dbReference>
<comment type="caution">
    <text evidence="1">The sequence shown here is derived from an EMBL/GenBank/DDBJ whole genome shotgun (WGS) entry which is preliminary data.</text>
</comment>
<dbReference type="EMBL" id="JAQNDL010000003">
    <property type="protein sequence ID" value="MDC0721953.1"/>
    <property type="molecule type" value="Genomic_DNA"/>
</dbReference>
<accession>A0ABT5EAI9</accession>
<name>A0ABT5EAI9_9BACT</name>
<protein>
    <submittedName>
        <fullName evidence="1">Uncharacterized protein</fullName>
    </submittedName>
</protein>
<evidence type="ECO:0000313" key="2">
    <source>
        <dbReference type="Proteomes" id="UP001221686"/>
    </source>
</evidence>
<sequence>MIEHEALPAREYGVWIWAVTGAGSVISELVAARLARDPARLDAEARSALEFRVGLDLASLQRGRDAELRALFREVSPALSGTAQTAVAAAAEGPGYLPARPLGMAYVQQIGTALGENPRNHKPPAGAPASGLLARRGLAAGGTVRITTPTVEGTSTVSSATIRALLQGLRESPRLWAHWCNLCTIHRGWAKGFSSCAGEAAAALPESERPAVLAWLAEADWWSTPGSGALRGSTVVETFTCEVKQRAVVRTLVE</sequence>
<dbReference type="Proteomes" id="UP001221686">
    <property type="component" value="Unassembled WGS sequence"/>
</dbReference>
<evidence type="ECO:0000313" key="1">
    <source>
        <dbReference type="EMBL" id="MDC0721953.1"/>
    </source>
</evidence>
<reference evidence="1 2" key="1">
    <citation type="submission" date="2022-11" db="EMBL/GenBank/DDBJ databases">
        <title>Minimal conservation of predation-associated metabolite biosynthetic gene clusters underscores biosynthetic potential of Myxococcota including descriptions for ten novel species: Archangium lansinium sp. nov., Myxococcus landrumus sp. nov., Nannocystis bai.</title>
        <authorList>
            <person name="Ahearne A."/>
            <person name="Stevens C."/>
            <person name="Dowd S."/>
        </authorList>
    </citation>
    <scope>NUCLEOTIDE SEQUENCE [LARGE SCALE GENOMIC DNA]</scope>
    <source>
        <strain evidence="1 2">BB15-2</strain>
    </source>
</reference>
<organism evidence="1 2">
    <name type="scientific">Nannocystis bainbridge</name>
    <dbReference type="NCBI Taxonomy" id="2995303"/>
    <lineage>
        <taxon>Bacteria</taxon>
        <taxon>Pseudomonadati</taxon>
        <taxon>Myxococcota</taxon>
        <taxon>Polyangia</taxon>
        <taxon>Nannocystales</taxon>
        <taxon>Nannocystaceae</taxon>
        <taxon>Nannocystis</taxon>
    </lineage>
</organism>
<proteinExistence type="predicted"/>